<evidence type="ECO:0000313" key="7">
    <source>
        <dbReference type="EMBL" id="KAG2452005.1"/>
    </source>
</evidence>
<dbReference type="GO" id="GO:0000139">
    <property type="term" value="C:Golgi membrane"/>
    <property type="evidence" value="ECO:0007669"/>
    <property type="project" value="UniProtKB-SubCell"/>
</dbReference>
<feature type="disulfide bond" evidence="4">
    <location>
        <begin position="137"/>
        <end position="146"/>
    </location>
</feature>
<evidence type="ECO:0000256" key="3">
    <source>
        <dbReference type="ARBA" id="ARBA00023034"/>
    </source>
</evidence>
<protein>
    <recommendedName>
        <fullName evidence="6">EGF-like domain-containing protein</fullName>
    </recommendedName>
</protein>
<comment type="caution">
    <text evidence="7">The sequence shown here is derived from an EMBL/GenBank/DDBJ whole genome shotgun (WGS) entry which is preliminary data.</text>
</comment>
<feature type="region of interest" description="Disordered" evidence="5">
    <location>
        <begin position="52"/>
        <end position="85"/>
    </location>
</feature>
<dbReference type="GO" id="GO:0016757">
    <property type="term" value="F:glycosyltransferase activity"/>
    <property type="evidence" value="ECO:0007669"/>
    <property type="project" value="InterPro"/>
</dbReference>
<dbReference type="AlphaFoldDB" id="A0A835WQU3"/>
<gene>
    <name evidence="7" type="ORF">HYH02_003047</name>
</gene>
<evidence type="ECO:0000256" key="2">
    <source>
        <dbReference type="ARBA" id="ARBA00010271"/>
    </source>
</evidence>
<evidence type="ECO:0000256" key="1">
    <source>
        <dbReference type="ARBA" id="ARBA00004323"/>
    </source>
</evidence>
<dbReference type="Proteomes" id="UP000613740">
    <property type="component" value="Unassembled WGS sequence"/>
</dbReference>
<comment type="similarity">
    <text evidence="2">Belongs to the glycosyltransferase 47 family.</text>
</comment>
<evidence type="ECO:0000256" key="4">
    <source>
        <dbReference type="PROSITE-ProRule" id="PRU00076"/>
    </source>
</evidence>
<keyword evidence="3" id="KW-0333">Golgi apparatus</keyword>
<accession>A0A835WQU3</accession>
<dbReference type="EMBL" id="JAEHOD010000006">
    <property type="protein sequence ID" value="KAG2452005.1"/>
    <property type="molecule type" value="Genomic_DNA"/>
</dbReference>
<dbReference type="PANTHER" id="PTHR11062:SF376">
    <property type="entry name" value="EXOSTOSIN FAMILY PROTEIN"/>
    <property type="match status" value="1"/>
</dbReference>
<dbReference type="InterPro" id="IPR000742">
    <property type="entry name" value="EGF"/>
</dbReference>
<keyword evidence="4" id="KW-1015">Disulfide bond</keyword>
<dbReference type="PROSITE" id="PS00022">
    <property type="entry name" value="EGF_1"/>
    <property type="match status" value="1"/>
</dbReference>
<feature type="region of interest" description="Disordered" evidence="5">
    <location>
        <begin position="392"/>
        <end position="415"/>
    </location>
</feature>
<evidence type="ECO:0000256" key="5">
    <source>
        <dbReference type="SAM" id="MobiDB-lite"/>
    </source>
</evidence>
<sequence>MPKNCHCHAQLRKYGCPQPFFSDPYNCPFYQFWAWNEMPCFVIKDVPDDQQYTLSPDGPNDPRVVWKKGSYNQTSSRAGRDPYDLVDAPPPSPYTLPDQSTWLPLDKCGDGKCSGRGWCALAPRIDGQPPPQPKCRCLGFYEGDACEKPQPEHCFQGCGGRGTCHGGFCHCKPGHWGLACSRSQAYASDTWLPHPSKLRVYVYSIPEQLAFKKPWHDVPALVDTMYLAEVAFVDSLLGDSAVLTQNPWEANLFLINAYTFYFTGNIGYPARHFSTIFQYVRTKYPFWNMTGGRNHIALATNDRGTCDLYKLQRSQPELSHPIKLVHYGQAGRLSIHSHRTYTVKGQPNQEYDPAFDMAVREWRHLALRAQQRLHGGSSSLGPQDEAVVELGAAGGAEGGGGGGGGGGGHRGGVEGGSRVLNPLELIGERVRFKGVPGFSLEAIRMEREPCFRPEQDVAIPNYLDTPWLNQMREAFEDLGGGKYKPKPVERPYLFHFHGFSKPDMAYSGGVRQGLLAMFANTTRPDVLINKGAGPGFTSKSKFCLAPLGYGWGIRFTQAMFTGCVPILIQDHIYTYFWDVVPYEKFSIRVSRHNLHRLFDIIDAITPEQYAELQQGVADYHQHFSWHARQGGLAYNNTMVSLHRRLLNMWTALFPGTA</sequence>
<dbReference type="PROSITE" id="PS50026">
    <property type="entry name" value="EGF_3"/>
    <property type="match status" value="1"/>
</dbReference>
<dbReference type="InterPro" id="IPR004263">
    <property type="entry name" value="Exostosin"/>
</dbReference>
<comment type="subcellular location">
    <subcellularLocation>
        <location evidence="1">Golgi apparatus membrane</location>
        <topology evidence="1">Single-pass type II membrane protein</topology>
    </subcellularLocation>
</comment>
<organism evidence="7 8">
    <name type="scientific">Chlamydomonas schloesseri</name>
    <dbReference type="NCBI Taxonomy" id="2026947"/>
    <lineage>
        <taxon>Eukaryota</taxon>
        <taxon>Viridiplantae</taxon>
        <taxon>Chlorophyta</taxon>
        <taxon>core chlorophytes</taxon>
        <taxon>Chlorophyceae</taxon>
        <taxon>CS clade</taxon>
        <taxon>Chlamydomonadales</taxon>
        <taxon>Chlamydomonadaceae</taxon>
        <taxon>Chlamydomonas</taxon>
    </lineage>
</organism>
<name>A0A835WQU3_9CHLO</name>
<dbReference type="Pfam" id="PF03016">
    <property type="entry name" value="Exostosin_GT47"/>
    <property type="match status" value="2"/>
</dbReference>
<keyword evidence="8" id="KW-1185">Reference proteome</keyword>
<dbReference type="OrthoDB" id="1924787at2759"/>
<reference evidence="7" key="1">
    <citation type="journal article" date="2020" name="bioRxiv">
        <title>Comparative genomics of Chlamydomonas.</title>
        <authorList>
            <person name="Craig R.J."/>
            <person name="Hasan A.R."/>
            <person name="Ness R.W."/>
            <person name="Keightley P.D."/>
        </authorList>
    </citation>
    <scope>NUCLEOTIDE SEQUENCE</scope>
    <source>
        <strain evidence="7">CCAP 11/173</strain>
    </source>
</reference>
<comment type="caution">
    <text evidence="4">Lacks conserved residue(s) required for the propagation of feature annotation.</text>
</comment>
<dbReference type="PANTHER" id="PTHR11062">
    <property type="entry name" value="EXOSTOSIN HEPARAN SULFATE GLYCOSYLTRANSFERASE -RELATED"/>
    <property type="match status" value="1"/>
</dbReference>
<evidence type="ECO:0000313" key="8">
    <source>
        <dbReference type="Proteomes" id="UP000613740"/>
    </source>
</evidence>
<evidence type="ECO:0000259" key="6">
    <source>
        <dbReference type="PROSITE" id="PS50026"/>
    </source>
</evidence>
<feature type="domain" description="EGF-like" evidence="6">
    <location>
        <begin position="104"/>
        <end position="147"/>
    </location>
</feature>
<dbReference type="InterPro" id="IPR040911">
    <property type="entry name" value="Exostosin_GT47"/>
</dbReference>
<keyword evidence="4" id="KW-0245">EGF-like domain</keyword>
<proteinExistence type="inferred from homology"/>